<protein>
    <recommendedName>
        <fullName evidence="8">Post-GPI attachment to proteins factor 3</fullName>
    </recommendedName>
</protein>
<comment type="similarity">
    <text evidence="2 8">Belongs to the PGAP3 family.</text>
</comment>
<comment type="subcellular location">
    <subcellularLocation>
        <location evidence="1">Endomembrane system</location>
        <topology evidence="1">Multi-pass membrane protein</topology>
    </subcellularLocation>
    <subcellularLocation>
        <location evidence="8">Golgi apparatus membrane</location>
        <topology evidence="8">Multi-pass membrane protein</topology>
    </subcellularLocation>
</comment>
<feature type="transmembrane region" description="Helical" evidence="8">
    <location>
        <begin position="133"/>
        <end position="151"/>
    </location>
</feature>
<evidence type="ECO:0000256" key="3">
    <source>
        <dbReference type="ARBA" id="ARBA00022502"/>
    </source>
</evidence>
<dbReference type="Pfam" id="PF04080">
    <property type="entry name" value="Per1"/>
    <property type="match status" value="1"/>
</dbReference>
<dbReference type="EMBL" id="BTRK01000006">
    <property type="protein sequence ID" value="GMR59961.1"/>
    <property type="molecule type" value="Genomic_DNA"/>
</dbReference>
<dbReference type="GO" id="GO:0016788">
    <property type="term" value="F:hydrolase activity, acting on ester bonds"/>
    <property type="evidence" value="ECO:0007669"/>
    <property type="project" value="TreeGrafter"/>
</dbReference>
<name>A0AAN5DAL2_9BILA</name>
<evidence type="ECO:0000256" key="8">
    <source>
        <dbReference type="RuleBase" id="RU365066"/>
    </source>
</evidence>
<accession>A0AAN5DAL2</accession>
<dbReference type="GO" id="GO:0006506">
    <property type="term" value="P:GPI anchor biosynthetic process"/>
    <property type="evidence" value="ECO:0007669"/>
    <property type="project" value="UniProtKB-KW"/>
</dbReference>
<feature type="transmembrane region" description="Helical" evidence="8">
    <location>
        <begin position="217"/>
        <end position="236"/>
    </location>
</feature>
<proteinExistence type="inferred from homology"/>
<feature type="transmembrane region" description="Helical" evidence="8">
    <location>
        <begin position="163"/>
        <end position="182"/>
    </location>
</feature>
<keyword evidence="4 8" id="KW-0812">Transmembrane</keyword>
<comment type="function">
    <text evidence="8">Involved in the lipid remodeling steps of GPI-anchor maturation.</text>
</comment>
<evidence type="ECO:0000313" key="9">
    <source>
        <dbReference type="EMBL" id="GMR59961.1"/>
    </source>
</evidence>
<evidence type="ECO:0000256" key="2">
    <source>
        <dbReference type="ARBA" id="ARBA00006387"/>
    </source>
</evidence>
<gene>
    <name evidence="9" type="ORF">PMAYCL1PPCAC_30156</name>
</gene>
<comment type="caution">
    <text evidence="8">Lacks conserved residue(s) required for the propagation of feature annotation.</text>
</comment>
<dbReference type="InterPro" id="IPR007217">
    <property type="entry name" value="Per1-like"/>
</dbReference>
<keyword evidence="7 8" id="KW-0472">Membrane</keyword>
<feature type="transmembrane region" description="Helical" evidence="8">
    <location>
        <begin position="257"/>
        <end position="280"/>
    </location>
</feature>
<keyword evidence="5 8" id="KW-0732">Signal</keyword>
<dbReference type="GO" id="GO:0000139">
    <property type="term" value="C:Golgi membrane"/>
    <property type="evidence" value="ECO:0007669"/>
    <property type="project" value="UniProtKB-SubCell"/>
</dbReference>
<evidence type="ECO:0000256" key="1">
    <source>
        <dbReference type="ARBA" id="ARBA00004127"/>
    </source>
</evidence>
<reference evidence="10" key="1">
    <citation type="submission" date="2022-10" db="EMBL/GenBank/DDBJ databases">
        <title>Genome assembly of Pristionchus species.</title>
        <authorList>
            <person name="Yoshida K."/>
            <person name="Sommer R.J."/>
        </authorList>
    </citation>
    <scope>NUCLEOTIDE SEQUENCE [LARGE SCALE GENOMIC DNA]</scope>
    <source>
        <strain evidence="10">RS5460</strain>
    </source>
</reference>
<keyword evidence="6 8" id="KW-1133">Transmembrane helix</keyword>
<dbReference type="PANTHER" id="PTHR13148:SF0">
    <property type="entry name" value="POST-GPI ATTACHMENT TO PROTEINS FACTOR 3"/>
    <property type="match status" value="1"/>
</dbReference>
<feature type="signal peptide" evidence="8">
    <location>
        <begin position="1"/>
        <end position="17"/>
    </location>
</feature>
<organism evidence="9 10">
    <name type="scientific">Pristionchus mayeri</name>
    <dbReference type="NCBI Taxonomy" id="1317129"/>
    <lineage>
        <taxon>Eukaryota</taxon>
        <taxon>Metazoa</taxon>
        <taxon>Ecdysozoa</taxon>
        <taxon>Nematoda</taxon>
        <taxon>Chromadorea</taxon>
        <taxon>Rhabditida</taxon>
        <taxon>Rhabditina</taxon>
        <taxon>Diplogasteromorpha</taxon>
        <taxon>Diplogasteroidea</taxon>
        <taxon>Neodiplogasteridae</taxon>
        <taxon>Pristionchus</taxon>
    </lineage>
</organism>
<dbReference type="PANTHER" id="PTHR13148">
    <property type="entry name" value="PER1-RELATED"/>
    <property type="match status" value="1"/>
</dbReference>
<evidence type="ECO:0000256" key="6">
    <source>
        <dbReference type="ARBA" id="ARBA00022989"/>
    </source>
</evidence>
<comment type="caution">
    <text evidence="9">The sequence shown here is derived from an EMBL/GenBank/DDBJ whole genome shotgun (WGS) entry which is preliminary data.</text>
</comment>
<evidence type="ECO:0000256" key="4">
    <source>
        <dbReference type="ARBA" id="ARBA00022692"/>
    </source>
</evidence>
<keyword evidence="8" id="KW-0333">Golgi apparatus</keyword>
<keyword evidence="3 8" id="KW-0337">GPI-anchor biosynthesis</keyword>
<dbReference type="AlphaFoldDB" id="A0AAN5DAL2"/>
<evidence type="ECO:0000313" key="10">
    <source>
        <dbReference type="Proteomes" id="UP001328107"/>
    </source>
</evidence>
<keyword evidence="10" id="KW-1185">Reference proteome</keyword>
<evidence type="ECO:0000256" key="7">
    <source>
        <dbReference type="ARBA" id="ARBA00023136"/>
    </source>
</evidence>
<feature type="chain" id="PRO_5042662292" description="Post-GPI attachment to proteins factor 3" evidence="8">
    <location>
        <begin position="18"/>
        <end position="318"/>
    </location>
</feature>
<sequence length="318" mass="36963">MRASIALFLLYGRLVLASRGDISTPYQECTSVCRRVHSCPSSFSHQRWTSGDCFWCKYDCMWNAVAVFSSQGLPIPQFHGKWPFYSTFWAQEPASAIFSLLNLLTVNEMRRRVQRLGEGNEERTEYSVMRRVWIGYTIVGIVTWVCSTWFHCTDHLWSERADYFTAFAFVLYANYAALLFTFPSLRRGWRSSGISTVCLLFYLRHVSNMSSHFDYGWNMALCIGCSVCTLLTYLVYLFRRWRRFGSLSSLRRSDRMLLLVLTWTVAAVSMELHDFVPFFFSVDAHALFHAATIPLPLFTAHFLELNHRESGFEYAKIV</sequence>
<evidence type="ECO:0000256" key="5">
    <source>
        <dbReference type="ARBA" id="ARBA00022729"/>
    </source>
</evidence>
<dbReference type="GO" id="GO:0005789">
    <property type="term" value="C:endoplasmic reticulum membrane"/>
    <property type="evidence" value="ECO:0007669"/>
    <property type="project" value="TreeGrafter"/>
</dbReference>
<dbReference type="Proteomes" id="UP001328107">
    <property type="component" value="Unassembled WGS sequence"/>
</dbReference>